<dbReference type="PANTHER" id="PTHR30481">
    <property type="entry name" value="DNA ADENINE METHYLASE"/>
    <property type="match status" value="1"/>
</dbReference>
<reference evidence="7 8" key="1">
    <citation type="journal article" date="2012" name="Environ. Microbiol.">
        <title>The genome of the ammonia-oxidizing Candidatus Nitrososphaera gargensis: insights into metabolic versatility and environmental adaptations.</title>
        <authorList>
            <person name="Spang A."/>
            <person name="Poehlein A."/>
            <person name="Offre P."/>
            <person name="Zumbragel S."/>
            <person name="Haider S."/>
            <person name="Rychlik N."/>
            <person name="Nowka B."/>
            <person name="Schmeisser C."/>
            <person name="Lebedeva E.V."/>
            <person name="Rattei T."/>
            <person name="Bohm C."/>
            <person name="Schmid M."/>
            <person name="Galushko A."/>
            <person name="Hatzenpichler R."/>
            <person name="Weinmaier T."/>
            <person name="Daniel R."/>
            <person name="Schleper C."/>
            <person name="Spieck E."/>
            <person name="Streit W."/>
            <person name="Wagner M."/>
        </authorList>
    </citation>
    <scope>NUCLEOTIDE SEQUENCE [LARGE SCALE GENOMIC DNA]</scope>
    <source>
        <strain evidence="8">Ga9.2</strain>
    </source>
</reference>
<evidence type="ECO:0000256" key="1">
    <source>
        <dbReference type="ARBA" id="ARBA00006594"/>
    </source>
</evidence>
<dbReference type="InterPro" id="IPR023095">
    <property type="entry name" value="Ade_MeTrfase_dom_2"/>
</dbReference>
<evidence type="ECO:0000256" key="6">
    <source>
        <dbReference type="ARBA" id="ARBA00047942"/>
    </source>
</evidence>
<dbReference type="InterPro" id="IPR012263">
    <property type="entry name" value="M_m6A_EcoRV"/>
</dbReference>
<evidence type="ECO:0000256" key="4">
    <source>
        <dbReference type="ARBA" id="ARBA00022679"/>
    </source>
</evidence>
<dbReference type="AlphaFoldDB" id="K0IEY2"/>
<comment type="similarity">
    <text evidence="1">Belongs to the N(4)/N(6)-methyltransferase family.</text>
</comment>
<dbReference type="Gene3D" id="3.40.50.150">
    <property type="entry name" value="Vaccinia Virus protein VP39"/>
    <property type="match status" value="1"/>
</dbReference>
<dbReference type="GO" id="GO:0009007">
    <property type="term" value="F:site-specific DNA-methyltransferase (adenine-specific) activity"/>
    <property type="evidence" value="ECO:0007669"/>
    <property type="project" value="UniProtKB-EC"/>
</dbReference>
<dbReference type="InterPro" id="IPR012327">
    <property type="entry name" value="MeTrfase_D12"/>
</dbReference>
<sequence length="285" mass="32466">MQAVKSQIGLKEAAPFVKWAGGKTQLLPILDAHIPQFVRYFEPFLGGGALFFHLASRLQFSAHLSDANRELVNAYNMVKRDVEGLIGLLEKHEKNYKRAPAEYYYQLRSARPDGDMKSAARFIALNKTCYNGLYRVNRSGEFNVPIGRYSNPAVCDRDQLRRASIALNYSDAKIVACDYKHALKKAREGDFVYLDPPFNPLSETAHFVDYTKNGFGKEDQIELAQVFRELDNKGCKVLLSNSDTKLTRELYSGFDQSRVRVLRAISCKGSRRTGYWELLIRNYAL</sequence>
<evidence type="ECO:0000313" key="7">
    <source>
        <dbReference type="EMBL" id="AFU58330.1"/>
    </source>
</evidence>
<dbReference type="InterPro" id="IPR029063">
    <property type="entry name" value="SAM-dependent_MTases_sf"/>
</dbReference>
<keyword evidence="8" id="KW-1185">Reference proteome</keyword>
<proteinExistence type="inferred from homology"/>
<dbReference type="STRING" id="1237085.Ngar_c13930"/>
<dbReference type="SUPFAM" id="SSF53335">
    <property type="entry name" value="S-adenosyl-L-methionine-dependent methyltransferases"/>
    <property type="match status" value="1"/>
</dbReference>
<dbReference type="GO" id="GO:1904047">
    <property type="term" value="F:S-adenosyl-L-methionine binding"/>
    <property type="evidence" value="ECO:0007669"/>
    <property type="project" value="TreeGrafter"/>
</dbReference>
<dbReference type="RefSeq" id="WP_015018867.1">
    <property type="nucleotide sequence ID" value="NC_018719.1"/>
</dbReference>
<dbReference type="BioCyc" id="CNIT1237085:G1324-1391-MONOMER"/>
<dbReference type="GeneID" id="13797652"/>
<dbReference type="EMBL" id="CP002408">
    <property type="protein sequence ID" value="AFU58330.1"/>
    <property type="molecule type" value="Genomic_DNA"/>
</dbReference>
<dbReference type="InterPro" id="IPR002052">
    <property type="entry name" value="DNA_methylase_N6_adenine_CS"/>
</dbReference>
<dbReference type="PROSITE" id="PS00092">
    <property type="entry name" value="N6_MTASE"/>
    <property type="match status" value="1"/>
</dbReference>
<dbReference type="NCBIfam" id="TIGR00571">
    <property type="entry name" value="dam"/>
    <property type="match status" value="1"/>
</dbReference>
<dbReference type="EC" id="2.1.1.72" evidence="2"/>
<organism evidence="7 8">
    <name type="scientific">Nitrososphaera gargensis (strain Ga9.2)</name>
    <dbReference type="NCBI Taxonomy" id="1237085"/>
    <lineage>
        <taxon>Archaea</taxon>
        <taxon>Nitrososphaerota</taxon>
        <taxon>Nitrososphaeria</taxon>
        <taxon>Nitrososphaerales</taxon>
        <taxon>Nitrososphaeraceae</taxon>
        <taxon>Nitrososphaera</taxon>
    </lineage>
</organism>
<dbReference type="GO" id="GO:0043565">
    <property type="term" value="F:sequence-specific DNA binding"/>
    <property type="evidence" value="ECO:0007669"/>
    <property type="project" value="TreeGrafter"/>
</dbReference>
<dbReference type="GO" id="GO:0009307">
    <property type="term" value="P:DNA restriction-modification system"/>
    <property type="evidence" value="ECO:0007669"/>
    <property type="project" value="InterPro"/>
</dbReference>
<evidence type="ECO:0000256" key="3">
    <source>
        <dbReference type="ARBA" id="ARBA00022603"/>
    </source>
</evidence>
<dbReference type="GO" id="GO:0032259">
    <property type="term" value="P:methylation"/>
    <property type="evidence" value="ECO:0007669"/>
    <property type="project" value="UniProtKB-KW"/>
</dbReference>
<keyword evidence="4" id="KW-0808">Transferase</keyword>
<name>K0IEY2_NITGG</name>
<evidence type="ECO:0000313" key="8">
    <source>
        <dbReference type="Proteomes" id="UP000008037"/>
    </source>
</evidence>
<evidence type="ECO:0000256" key="2">
    <source>
        <dbReference type="ARBA" id="ARBA00011900"/>
    </source>
</evidence>
<dbReference type="PIRSF" id="PIRSF000398">
    <property type="entry name" value="M_m6A_EcoRV"/>
    <property type="match status" value="1"/>
</dbReference>
<dbReference type="Pfam" id="PF02086">
    <property type="entry name" value="MethyltransfD12"/>
    <property type="match status" value="1"/>
</dbReference>
<dbReference type="PANTHER" id="PTHR30481:SF3">
    <property type="entry name" value="DNA ADENINE METHYLASE"/>
    <property type="match status" value="1"/>
</dbReference>
<dbReference type="PRINTS" id="PR00505">
    <property type="entry name" value="D12N6MTFRASE"/>
</dbReference>
<dbReference type="GO" id="GO:0006298">
    <property type="term" value="P:mismatch repair"/>
    <property type="evidence" value="ECO:0007669"/>
    <property type="project" value="TreeGrafter"/>
</dbReference>
<protein>
    <recommendedName>
        <fullName evidence="2">site-specific DNA-methyltransferase (adenine-specific)</fullName>
        <ecNumber evidence="2">2.1.1.72</ecNumber>
    </recommendedName>
</protein>
<accession>K0IEY2</accession>
<dbReference type="OrthoDB" id="372040at2157"/>
<dbReference type="Gene3D" id="1.10.1020.10">
    <property type="entry name" value="Adenine-specific Methyltransferase, Domain 2"/>
    <property type="match status" value="1"/>
</dbReference>
<evidence type="ECO:0000256" key="5">
    <source>
        <dbReference type="ARBA" id="ARBA00022691"/>
    </source>
</evidence>
<dbReference type="InParanoid" id="K0IEY2"/>
<keyword evidence="5" id="KW-0949">S-adenosyl-L-methionine</keyword>
<comment type="catalytic activity">
    <reaction evidence="6">
        <text>a 2'-deoxyadenosine in DNA + S-adenosyl-L-methionine = an N(6)-methyl-2'-deoxyadenosine in DNA + S-adenosyl-L-homocysteine + H(+)</text>
        <dbReference type="Rhea" id="RHEA:15197"/>
        <dbReference type="Rhea" id="RHEA-COMP:12418"/>
        <dbReference type="Rhea" id="RHEA-COMP:12419"/>
        <dbReference type="ChEBI" id="CHEBI:15378"/>
        <dbReference type="ChEBI" id="CHEBI:57856"/>
        <dbReference type="ChEBI" id="CHEBI:59789"/>
        <dbReference type="ChEBI" id="CHEBI:90615"/>
        <dbReference type="ChEBI" id="CHEBI:90616"/>
        <dbReference type="EC" id="2.1.1.72"/>
    </reaction>
</comment>
<dbReference type="Proteomes" id="UP000008037">
    <property type="component" value="Chromosome"/>
</dbReference>
<dbReference type="HOGENOM" id="CLU_063430_0_0_2"/>
<dbReference type="KEGG" id="nga:Ngar_c13930"/>
<gene>
    <name evidence="7" type="ordered locus">Ngar_c13930</name>
</gene>
<dbReference type="REBASE" id="55357">
    <property type="entry name" value="M.Nga92ORF13930P"/>
</dbReference>
<keyword evidence="3 7" id="KW-0489">Methyltransferase</keyword>